<dbReference type="RefSeq" id="WP_184192903.1">
    <property type="nucleotide sequence ID" value="NZ_JACHGW010000001.1"/>
</dbReference>
<comment type="caution">
    <text evidence="1">The sequence shown here is derived from an EMBL/GenBank/DDBJ whole genome shotgun (WGS) entry which is preliminary data.</text>
</comment>
<reference evidence="1 2" key="1">
    <citation type="submission" date="2020-08" db="EMBL/GenBank/DDBJ databases">
        <title>Genomic Encyclopedia of Type Strains, Phase IV (KMG-IV): sequencing the most valuable type-strain genomes for metagenomic binning, comparative biology and taxonomic classification.</title>
        <authorList>
            <person name="Goeker M."/>
        </authorList>
    </citation>
    <scope>NUCLEOTIDE SEQUENCE [LARGE SCALE GENOMIC DNA]</scope>
    <source>
        <strain evidence="1 2">DSM 23562</strain>
    </source>
</reference>
<gene>
    <name evidence="1" type="ORF">HNQ39_001054</name>
</gene>
<dbReference type="AlphaFoldDB" id="A0A7W9W677"/>
<sequence>MRLYRYLGATELLAETARWPIKSAADLEAWRKGVFGSTATFVVTADGMLWLADQRSEHVSCARGAEVQAAGELIFSGEELIAATNLSTGYCPEPECWAALQAALDRAGIVHPGGFTTSYLFRRCDRCGQRNVIKDGIFECGVCGEPLSIVWNFAR</sequence>
<accession>A0A7W9W677</accession>
<evidence type="ECO:0000313" key="1">
    <source>
        <dbReference type="EMBL" id="MBB6049292.1"/>
    </source>
</evidence>
<dbReference type="Proteomes" id="UP000520814">
    <property type="component" value="Unassembled WGS sequence"/>
</dbReference>
<dbReference type="EMBL" id="JACHGW010000001">
    <property type="protein sequence ID" value="MBB6049292.1"/>
    <property type="molecule type" value="Genomic_DNA"/>
</dbReference>
<name>A0A7W9W677_ARMRO</name>
<proteinExistence type="predicted"/>
<evidence type="ECO:0000313" key="2">
    <source>
        <dbReference type="Proteomes" id="UP000520814"/>
    </source>
</evidence>
<organism evidence="1 2">
    <name type="scientific">Armatimonas rosea</name>
    <dbReference type="NCBI Taxonomy" id="685828"/>
    <lineage>
        <taxon>Bacteria</taxon>
        <taxon>Bacillati</taxon>
        <taxon>Armatimonadota</taxon>
        <taxon>Armatimonadia</taxon>
        <taxon>Armatimonadales</taxon>
        <taxon>Armatimonadaceae</taxon>
        <taxon>Armatimonas</taxon>
    </lineage>
</organism>
<keyword evidence="2" id="KW-1185">Reference proteome</keyword>
<protein>
    <submittedName>
        <fullName evidence="1">Uncharacterized protein</fullName>
    </submittedName>
</protein>